<dbReference type="GO" id="GO:0004413">
    <property type="term" value="F:homoserine kinase activity"/>
    <property type="evidence" value="ECO:0007669"/>
    <property type="project" value="UniProtKB-UniRule"/>
</dbReference>
<reference evidence="16 17" key="1">
    <citation type="submission" date="2013-03" db="EMBL/GenBank/DDBJ databases">
        <title>The Genome Sequence of Enterococcus columbae ATCC_51263 (PacBio/Illumina hybrid assembly).</title>
        <authorList>
            <consortium name="The Broad Institute Genomics Platform"/>
            <consortium name="The Broad Institute Genome Sequencing Center for Infectious Disease"/>
            <person name="Earl A."/>
            <person name="Russ C."/>
            <person name="Gilmore M."/>
            <person name="Surin D."/>
            <person name="Walker B."/>
            <person name="Young S."/>
            <person name="Zeng Q."/>
            <person name="Gargeya S."/>
            <person name="Fitzgerald M."/>
            <person name="Haas B."/>
            <person name="Abouelleil A."/>
            <person name="Allen A.W."/>
            <person name="Alvarado L."/>
            <person name="Arachchi H.M."/>
            <person name="Berlin A.M."/>
            <person name="Chapman S.B."/>
            <person name="Gainer-Dewar J."/>
            <person name="Goldberg J."/>
            <person name="Griggs A."/>
            <person name="Gujja S."/>
            <person name="Hansen M."/>
            <person name="Howarth C."/>
            <person name="Imamovic A."/>
            <person name="Ireland A."/>
            <person name="Larimer J."/>
            <person name="McCowan C."/>
            <person name="Murphy C."/>
            <person name="Pearson M."/>
            <person name="Poon T.W."/>
            <person name="Priest M."/>
            <person name="Roberts A."/>
            <person name="Saif S."/>
            <person name="Shea T."/>
            <person name="Sisk P."/>
            <person name="Sykes S."/>
            <person name="Wortman J."/>
            <person name="Nusbaum C."/>
            <person name="Birren B."/>
        </authorList>
    </citation>
    <scope>NUCLEOTIDE SEQUENCE [LARGE SCALE GENOMIC DNA]</scope>
    <source>
        <strain evidence="16 17">ATCC 51263</strain>
    </source>
</reference>
<name>S0KHF6_9ENTE</name>
<dbReference type="InterPro" id="IPR013750">
    <property type="entry name" value="GHMP_kinase_C_dom"/>
</dbReference>
<evidence type="ECO:0000256" key="12">
    <source>
        <dbReference type="ARBA" id="ARBA00049954"/>
    </source>
</evidence>
<comment type="caution">
    <text evidence="16">The sequence shown here is derived from an EMBL/GenBank/DDBJ whole genome shotgun (WGS) entry which is preliminary data.</text>
</comment>
<gene>
    <name evidence="13" type="primary">thrB</name>
    <name evidence="16" type="ORF">I568_00814</name>
</gene>
<dbReference type="OrthoDB" id="9769912at2"/>
<dbReference type="GO" id="GO:0005737">
    <property type="term" value="C:cytoplasm"/>
    <property type="evidence" value="ECO:0007669"/>
    <property type="project" value="UniProtKB-SubCell"/>
</dbReference>
<dbReference type="GO" id="GO:0005524">
    <property type="term" value="F:ATP binding"/>
    <property type="evidence" value="ECO:0007669"/>
    <property type="project" value="UniProtKB-UniRule"/>
</dbReference>
<dbReference type="PATRIC" id="fig|1121865.3.peg.208"/>
<evidence type="ECO:0000256" key="6">
    <source>
        <dbReference type="ARBA" id="ARBA00022679"/>
    </source>
</evidence>
<dbReference type="PRINTS" id="PR00958">
    <property type="entry name" value="HOMSERKINASE"/>
</dbReference>
<dbReference type="eggNOG" id="COG0083">
    <property type="taxonomic scope" value="Bacteria"/>
</dbReference>
<dbReference type="Gene3D" id="3.30.70.890">
    <property type="entry name" value="GHMP kinase, C-terminal domain"/>
    <property type="match status" value="1"/>
</dbReference>
<dbReference type="UniPathway" id="UPA00050">
    <property type="reaction ID" value="UER00064"/>
</dbReference>
<comment type="function">
    <text evidence="12 13">Catalyzes the ATP-dependent phosphorylation of L-homoserine to L-homoserine phosphate.</text>
</comment>
<evidence type="ECO:0000256" key="5">
    <source>
        <dbReference type="ARBA" id="ARBA00022605"/>
    </source>
</evidence>
<keyword evidence="5 13" id="KW-0028">Amino-acid biosynthesis</keyword>
<keyword evidence="7 13" id="KW-0791">Threonine biosynthesis</keyword>
<evidence type="ECO:0000256" key="4">
    <source>
        <dbReference type="ARBA" id="ARBA00017858"/>
    </source>
</evidence>
<dbReference type="EC" id="2.7.1.39" evidence="3 13"/>
<dbReference type="SUPFAM" id="SSF55060">
    <property type="entry name" value="GHMP Kinase, C-terminal domain"/>
    <property type="match status" value="1"/>
</dbReference>
<evidence type="ECO:0000256" key="3">
    <source>
        <dbReference type="ARBA" id="ARBA00012078"/>
    </source>
</evidence>
<dbReference type="EMBL" id="ASWJ01000004">
    <property type="protein sequence ID" value="EOW84320.1"/>
    <property type="molecule type" value="Genomic_DNA"/>
</dbReference>
<keyword evidence="8 13" id="KW-0547">Nucleotide-binding</keyword>
<evidence type="ECO:0000313" key="17">
    <source>
        <dbReference type="Proteomes" id="UP000014113"/>
    </source>
</evidence>
<evidence type="ECO:0000259" key="14">
    <source>
        <dbReference type="Pfam" id="PF00288"/>
    </source>
</evidence>
<feature type="domain" description="GHMP kinase C-terminal" evidence="15">
    <location>
        <begin position="194"/>
        <end position="267"/>
    </location>
</feature>
<dbReference type="GO" id="GO:0009088">
    <property type="term" value="P:threonine biosynthetic process"/>
    <property type="evidence" value="ECO:0007669"/>
    <property type="project" value="UniProtKB-UniRule"/>
</dbReference>
<dbReference type="NCBIfam" id="TIGR00191">
    <property type="entry name" value="thrB"/>
    <property type="match status" value="1"/>
</dbReference>
<feature type="binding site" evidence="13">
    <location>
        <begin position="79"/>
        <end position="89"/>
    </location>
    <ligand>
        <name>ATP</name>
        <dbReference type="ChEBI" id="CHEBI:30616"/>
    </ligand>
</feature>
<dbReference type="AlphaFoldDB" id="S0KHF6"/>
<keyword evidence="13" id="KW-0963">Cytoplasm</keyword>
<evidence type="ECO:0000256" key="10">
    <source>
        <dbReference type="ARBA" id="ARBA00022840"/>
    </source>
</evidence>
<dbReference type="InterPro" id="IPR006203">
    <property type="entry name" value="GHMP_knse_ATP-bd_CS"/>
</dbReference>
<dbReference type="PROSITE" id="PS00627">
    <property type="entry name" value="GHMP_KINASES_ATP"/>
    <property type="match status" value="1"/>
</dbReference>
<keyword evidence="9 13" id="KW-0418">Kinase</keyword>
<dbReference type="InterPro" id="IPR020568">
    <property type="entry name" value="Ribosomal_Su5_D2-typ_SF"/>
</dbReference>
<proteinExistence type="inferred from homology"/>
<dbReference type="RefSeq" id="WP_016182383.1">
    <property type="nucleotide sequence ID" value="NZ_JXKI01000002.1"/>
</dbReference>
<dbReference type="HAMAP" id="MF_00384">
    <property type="entry name" value="Homoser_kinase"/>
    <property type="match status" value="1"/>
</dbReference>
<keyword evidence="10 13" id="KW-0067">ATP-binding</keyword>
<evidence type="ECO:0000259" key="15">
    <source>
        <dbReference type="Pfam" id="PF08544"/>
    </source>
</evidence>
<evidence type="ECO:0000256" key="11">
    <source>
        <dbReference type="ARBA" id="ARBA00049375"/>
    </source>
</evidence>
<comment type="similarity">
    <text evidence="2 13">Belongs to the GHMP kinase family. Homoserine kinase subfamily.</text>
</comment>
<comment type="catalytic activity">
    <reaction evidence="11 13">
        <text>L-homoserine + ATP = O-phospho-L-homoserine + ADP + H(+)</text>
        <dbReference type="Rhea" id="RHEA:13985"/>
        <dbReference type="ChEBI" id="CHEBI:15378"/>
        <dbReference type="ChEBI" id="CHEBI:30616"/>
        <dbReference type="ChEBI" id="CHEBI:57476"/>
        <dbReference type="ChEBI" id="CHEBI:57590"/>
        <dbReference type="ChEBI" id="CHEBI:456216"/>
        <dbReference type="EC" id="2.7.1.39"/>
    </reaction>
</comment>
<evidence type="ECO:0000256" key="7">
    <source>
        <dbReference type="ARBA" id="ARBA00022697"/>
    </source>
</evidence>
<evidence type="ECO:0000256" key="13">
    <source>
        <dbReference type="HAMAP-Rule" id="MF_00384"/>
    </source>
</evidence>
<dbReference type="PIRSF" id="PIRSF000676">
    <property type="entry name" value="Homoser_kin"/>
    <property type="match status" value="1"/>
</dbReference>
<dbReference type="SUPFAM" id="SSF54211">
    <property type="entry name" value="Ribosomal protein S5 domain 2-like"/>
    <property type="match status" value="1"/>
</dbReference>
<dbReference type="Gene3D" id="3.30.230.10">
    <property type="match status" value="1"/>
</dbReference>
<keyword evidence="6 13" id="KW-0808">Transferase</keyword>
<dbReference type="InterPro" id="IPR014721">
    <property type="entry name" value="Ribsml_uS5_D2-typ_fold_subgr"/>
</dbReference>
<comment type="pathway">
    <text evidence="1 13">Amino-acid biosynthesis; L-threonine biosynthesis; L-threonine from L-aspartate: step 4/5.</text>
</comment>
<dbReference type="InterPro" id="IPR000870">
    <property type="entry name" value="Homoserine_kinase"/>
</dbReference>
<evidence type="ECO:0000256" key="8">
    <source>
        <dbReference type="ARBA" id="ARBA00022741"/>
    </source>
</evidence>
<keyword evidence="17" id="KW-1185">Reference proteome</keyword>
<evidence type="ECO:0000256" key="1">
    <source>
        <dbReference type="ARBA" id="ARBA00005015"/>
    </source>
</evidence>
<dbReference type="STRING" id="1121865.OMW_00216"/>
<dbReference type="PANTHER" id="PTHR20861:SF1">
    <property type="entry name" value="HOMOSERINE KINASE"/>
    <property type="match status" value="1"/>
</dbReference>
<evidence type="ECO:0000256" key="2">
    <source>
        <dbReference type="ARBA" id="ARBA00007370"/>
    </source>
</evidence>
<dbReference type="Proteomes" id="UP000014113">
    <property type="component" value="Unassembled WGS sequence"/>
</dbReference>
<dbReference type="Pfam" id="PF08544">
    <property type="entry name" value="GHMP_kinases_C"/>
    <property type="match status" value="1"/>
</dbReference>
<accession>S0KHF6</accession>
<dbReference type="InterPro" id="IPR006204">
    <property type="entry name" value="GHMP_kinase_N_dom"/>
</dbReference>
<dbReference type="InterPro" id="IPR036554">
    <property type="entry name" value="GHMP_kinase_C_sf"/>
</dbReference>
<sequence length="289" mass="31725">MKIQVPATSANLGPGFDSCGIALAKYLVVEVIKPQEKWEIIHHLGSEIPSDENNLLIQTALQVAPEIMPHQLRMISDIPLTRGLGSSSSVIIAGIELANRLAHLNLSAEEKLTIATKIEGHPDNVAPAIFGDFVVACYDEATEQVLSVKHYFPECEIIAYIPSTELLTKESRQVLPQSFEYKEAVKASAIANVMIGAVINGNLALAGRLMEQDLFHEKYRAKLVPHLSQIRQICQRSKAFGCFLSGAGPTVLILTPKEEVATLMDQLRLLDNHAQIEQLAIDREGVQVF</sequence>
<evidence type="ECO:0000256" key="9">
    <source>
        <dbReference type="ARBA" id="ARBA00022777"/>
    </source>
</evidence>
<organism evidence="16 17">
    <name type="scientific">Enterococcus columbae DSM 7374 = ATCC 51263</name>
    <dbReference type="NCBI Taxonomy" id="1121865"/>
    <lineage>
        <taxon>Bacteria</taxon>
        <taxon>Bacillati</taxon>
        <taxon>Bacillota</taxon>
        <taxon>Bacilli</taxon>
        <taxon>Lactobacillales</taxon>
        <taxon>Enterococcaceae</taxon>
        <taxon>Enterococcus</taxon>
    </lineage>
</organism>
<feature type="domain" description="GHMP kinase N-terminal" evidence="14">
    <location>
        <begin position="56"/>
        <end position="131"/>
    </location>
</feature>
<comment type="subcellular location">
    <subcellularLocation>
        <location evidence="13">Cytoplasm</location>
    </subcellularLocation>
</comment>
<dbReference type="PANTHER" id="PTHR20861">
    <property type="entry name" value="HOMOSERINE/4-DIPHOSPHOCYTIDYL-2-C-METHYL-D-ERYTHRITOL KINASE"/>
    <property type="match status" value="1"/>
</dbReference>
<protein>
    <recommendedName>
        <fullName evidence="4 13">Homoserine kinase</fullName>
        <shortName evidence="13">HK</shortName>
        <shortName evidence="13">HSK</shortName>
        <ecNumber evidence="3 13">2.7.1.39</ecNumber>
    </recommendedName>
</protein>
<dbReference type="Pfam" id="PF00288">
    <property type="entry name" value="GHMP_kinases_N"/>
    <property type="match status" value="1"/>
</dbReference>
<evidence type="ECO:0000313" key="16">
    <source>
        <dbReference type="EMBL" id="EOW84320.1"/>
    </source>
</evidence>